<protein>
    <submittedName>
        <fullName evidence="6">O-methyltransferase</fullName>
    </submittedName>
</protein>
<evidence type="ECO:0000256" key="3">
    <source>
        <dbReference type="ARBA" id="ARBA00022691"/>
    </source>
</evidence>
<evidence type="ECO:0000256" key="4">
    <source>
        <dbReference type="ARBA" id="ARBA00023453"/>
    </source>
</evidence>
<dbReference type="OrthoDB" id="10251242at2759"/>
<keyword evidence="1" id="KW-0489">Methyltransferase</keyword>
<dbReference type="RefSeq" id="XP_007511340.1">
    <property type="nucleotide sequence ID" value="XM_007511278.1"/>
</dbReference>
<evidence type="ECO:0000256" key="5">
    <source>
        <dbReference type="SAM" id="MobiDB-lite"/>
    </source>
</evidence>
<dbReference type="InterPro" id="IPR050362">
    <property type="entry name" value="Cation-dep_OMT"/>
</dbReference>
<dbReference type="Pfam" id="PF01596">
    <property type="entry name" value="Methyltransf_3"/>
    <property type="match status" value="1"/>
</dbReference>
<name>K8EHH5_9CHLO</name>
<feature type="compositionally biased region" description="Low complexity" evidence="5">
    <location>
        <begin position="165"/>
        <end position="175"/>
    </location>
</feature>
<sequence length="421" mass="47560">MPSHSRTPNETELSLSLSLSRSSTLSSLSSLSSQIVVVAINTPPTCERRDERLNNFCDDVFRPFYKTSVSSSKFASSLKKKQIRGSKKRGEEMKVATRTTMCAAMKRKAIMMRALTSRTTTTTPTTGRFSFFSNHHHGDDFQRYNQHNPGEKFTRRRPLVRRLQRGGASSSGGESWSDDDKSSGTNSNSASGGTINSPLLRFDDALYEYLLKNTREPKLLKQLREETKAFSPVGARMQIPPEQGNFLRLVVEMINAEKIIEIGVFTGYSSLAMLLPMTERSYDGDVRFHACDIDDDAMAVARKFWKAAKVEHMVREHVGDAKVSVEHIKEEFGENYFDLAFVDADKRAYMGYYEQLLPMMKKGGLIIIDNVLWYGRPVNPDFDKDKKTIAIKEFNEFVVNDSRVSHSLVPIGDGISICRVR</sequence>
<dbReference type="KEGG" id="bpg:Bathy08g03130"/>
<feature type="compositionally biased region" description="Low complexity" evidence="5">
    <location>
        <begin position="183"/>
        <end position="194"/>
    </location>
</feature>
<dbReference type="GO" id="GO:0008757">
    <property type="term" value="F:S-adenosylmethionine-dependent methyltransferase activity"/>
    <property type="evidence" value="ECO:0007669"/>
    <property type="project" value="TreeGrafter"/>
</dbReference>
<dbReference type="EMBL" id="FO082271">
    <property type="protein sequence ID" value="CCO17461.1"/>
    <property type="molecule type" value="Genomic_DNA"/>
</dbReference>
<dbReference type="InterPro" id="IPR002935">
    <property type="entry name" value="SAM_O-MeTrfase"/>
</dbReference>
<dbReference type="Gene3D" id="3.40.50.150">
    <property type="entry name" value="Vaccinia Virus protein VP39"/>
    <property type="match status" value="1"/>
</dbReference>
<organism evidence="6 7">
    <name type="scientific">Bathycoccus prasinos</name>
    <dbReference type="NCBI Taxonomy" id="41875"/>
    <lineage>
        <taxon>Eukaryota</taxon>
        <taxon>Viridiplantae</taxon>
        <taxon>Chlorophyta</taxon>
        <taxon>Mamiellophyceae</taxon>
        <taxon>Mamiellales</taxon>
        <taxon>Bathycoccaceae</taxon>
        <taxon>Bathycoccus</taxon>
    </lineage>
</organism>
<feature type="compositionally biased region" description="Basic residues" evidence="5">
    <location>
        <begin position="154"/>
        <end position="164"/>
    </location>
</feature>
<accession>K8EHH5</accession>
<proteinExistence type="inferred from homology"/>
<dbReference type="GO" id="GO:0032259">
    <property type="term" value="P:methylation"/>
    <property type="evidence" value="ECO:0007669"/>
    <property type="project" value="UniProtKB-KW"/>
</dbReference>
<dbReference type="CDD" id="cd02440">
    <property type="entry name" value="AdoMet_MTases"/>
    <property type="match status" value="1"/>
</dbReference>
<dbReference type="eggNOG" id="KOG1663">
    <property type="taxonomic scope" value="Eukaryota"/>
</dbReference>
<dbReference type="PANTHER" id="PTHR10509:SF14">
    <property type="entry name" value="CAFFEOYL-COA O-METHYLTRANSFERASE 3-RELATED"/>
    <property type="match status" value="1"/>
</dbReference>
<keyword evidence="2" id="KW-0808">Transferase</keyword>
<evidence type="ECO:0000313" key="6">
    <source>
        <dbReference type="EMBL" id="CCO17461.1"/>
    </source>
</evidence>
<feature type="region of interest" description="Disordered" evidence="5">
    <location>
        <begin position="140"/>
        <end position="194"/>
    </location>
</feature>
<evidence type="ECO:0000313" key="7">
    <source>
        <dbReference type="Proteomes" id="UP000198341"/>
    </source>
</evidence>
<keyword evidence="3" id="KW-0949">S-adenosyl-L-methionine</keyword>
<comment type="similarity">
    <text evidence="4">Belongs to the class I-like SAM-binding methyltransferase superfamily. Cation-dependent O-methyltransferase family.</text>
</comment>
<dbReference type="AlphaFoldDB" id="K8EHH5"/>
<reference evidence="6 7" key="1">
    <citation type="submission" date="2011-10" db="EMBL/GenBank/DDBJ databases">
        <authorList>
            <person name="Genoscope - CEA"/>
        </authorList>
    </citation>
    <scope>NUCLEOTIDE SEQUENCE [LARGE SCALE GENOMIC DNA]</scope>
    <source>
        <strain evidence="6 7">RCC 1105</strain>
    </source>
</reference>
<gene>
    <name evidence="6" type="ORF">Bathy08g03130</name>
</gene>
<dbReference type="STRING" id="41875.K8EHH5"/>
<dbReference type="PROSITE" id="PS51682">
    <property type="entry name" value="SAM_OMT_I"/>
    <property type="match status" value="1"/>
</dbReference>
<dbReference type="PANTHER" id="PTHR10509">
    <property type="entry name" value="O-METHYLTRANSFERASE-RELATED"/>
    <property type="match status" value="1"/>
</dbReference>
<evidence type="ECO:0000256" key="2">
    <source>
        <dbReference type="ARBA" id="ARBA00022679"/>
    </source>
</evidence>
<dbReference type="InterPro" id="IPR029063">
    <property type="entry name" value="SAM-dependent_MTases_sf"/>
</dbReference>
<keyword evidence="7" id="KW-1185">Reference proteome</keyword>
<dbReference type="SUPFAM" id="SSF53335">
    <property type="entry name" value="S-adenosyl-L-methionine-dependent methyltransferases"/>
    <property type="match status" value="1"/>
</dbReference>
<evidence type="ECO:0000256" key="1">
    <source>
        <dbReference type="ARBA" id="ARBA00022603"/>
    </source>
</evidence>
<dbReference type="GO" id="GO:0008171">
    <property type="term" value="F:O-methyltransferase activity"/>
    <property type="evidence" value="ECO:0007669"/>
    <property type="project" value="InterPro"/>
</dbReference>
<dbReference type="GeneID" id="19014292"/>
<dbReference type="Proteomes" id="UP000198341">
    <property type="component" value="Chromosome 8"/>
</dbReference>